<dbReference type="InterPro" id="IPR010985">
    <property type="entry name" value="Ribbon_hlx_hlx"/>
</dbReference>
<protein>
    <submittedName>
        <fullName evidence="1">Arc domain protein DNA binding domain protein (Modular protein)</fullName>
    </submittedName>
</protein>
<dbReference type="SUPFAM" id="SSF47598">
    <property type="entry name" value="Ribbon-helix-helix"/>
    <property type="match status" value="1"/>
</dbReference>
<gene>
    <name evidence="1" type="ORF">PLUA15_240139</name>
</gene>
<name>A0AAX2H7C5_9PSED</name>
<dbReference type="Gene3D" id="1.10.1220.10">
    <property type="entry name" value="Met repressor-like"/>
    <property type="match status" value="1"/>
</dbReference>
<comment type="caution">
    <text evidence="1">The sequence shown here is derived from an EMBL/GenBank/DDBJ whole genome shotgun (WGS) entry which is preliminary data.</text>
</comment>
<sequence length="64" mass="7359">MLHPLGPSEDLALRPKAQFKLRLPDEHKDWVERKAKAGFHSMQAVVLGLIEEAKRKDEQQIKQA</sequence>
<dbReference type="Proteomes" id="UP000219564">
    <property type="component" value="Unassembled WGS sequence"/>
</dbReference>
<dbReference type="AlphaFoldDB" id="A0AAX2H7C5"/>
<accession>A0AAX2H7C5</accession>
<proteinExistence type="predicted"/>
<dbReference type="InterPro" id="IPR013321">
    <property type="entry name" value="Arc_rbn_hlx_hlx"/>
</dbReference>
<organism evidence="1 2">
    <name type="scientific">Pseudomonas lundensis</name>
    <dbReference type="NCBI Taxonomy" id="86185"/>
    <lineage>
        <taxon>Bacteria</taxon>
        <taxon>Pseudomonadati</taxon>
        <taxon>Pseudomonadota</taxon>
        <taxon>Gammaproteobacteria</taxon>
        <taxon>Pseudomonadales</taxon>
        <taxon>Pseudomonadaceae</taxon>
        <taxon>Pseudomonas</taxon>
    </lineage>
</organism>
<evidence type="ECO:0000313" key="2">
    <source>
        <dbReference type="Proteomes" id="UP000219564"/>
    </source>
</evidence>
<reference evidence="1 2" key="1">
    <citation type="submission" date="2017-08" db="EMBL/GenBank/DDBJ databases">
        <authorList>
            <person name="Chaillou S."/>
        </authorList>
    </citation>
    <scope>NUCLEOTIDE SEQUENCE [LARGE SCALE GENOMIC DNA]</scope>
    <source>
        <strain evidence="1 2">MFPA15A1205</strain>
    </source>
</reference>
<dbReference type="EMBL" id="OBKZ01000017">
    <property type="protein sequence ID" value="SOB52726.1"/>
    <property type="molecule type" value="Genomic_DNA"/>
</dbReference>
<dbReference type="GO" id="GO:0006355">
    <property type="term" value="P:regulation of DNA-templated transcription"/>
    <property type="evidence" value="ECO:0007669"/>
    <property type="project" value="InterPro"/>
</dbReference>
<evidence type="ECO:0000313" key="1">
    <source>
        <dbReference type="EMBL" id="SOB52726.1"/>
    </source>
</evidence>